<feature type="domain" description="Helix-hairpin-helix DNA-binding motif class 1" evidence="2">
    <location>
        <begin position="189"/>
        <end position="208"/>
    </location>
</feature>
<name>C7RHK1_ANAPD</name>
<dbReference type="EMBL" id="CP001708">
    <property type="protein sequence ID" value="ACV28962.1"/>
    <property type="molecule type" value="Genomic_DNA"/>
</dbReference>
<dbReference type="PANTHER" id="PTHR21180">
    <property type="entry name" value="ENDONUCLEASE/EXONUCLEASE/PHOSPHATASE FAMILY DOMAIN-CONTAINING PROTEIN 1"/>
    <property type="match status" value="1"/>
</dbReference>
<evidence type="ECO:0000313" key="3">
    <source>
        <dbReference type="EMBL" id="ACV28962.1"/>
    </source>
</evidence>
<dbReference type="Pfam" id="PF12836">
    <property type="entry name" value="HHH_3"/>
    <property type="match status" value="1"/>
</dbReference>
<dbReference type="Gene3D" id="1.10.150.320">
    <property type="entry name" value="Photosystem II 12 kDa extrinsic protein"/>
    <property type="match status" value="1"/>
</dbReference>
<dbReference type="InterPro" id="IPR003583">
    <property type="entry name" value="Hlx-hairpin-Hlx_DNA-bd_motif"/>
</dbReference>
<dbReference type="eggNOG" id="COG1555">
    <property type="taxonomic scope" value="Bacteria"/>
</dbReference>
<dbReference type="SMART" id="SM00278">
    <property type="entry name" value="HhH1"/>
    <property type="match status" value="2"/>
</dbReference>
<evidence type="ECO:0000313" key="4">
    <source>
        <dbReference type="Proteomes" id="UP000002294"/>
    </source>
</evidence>
<dbReference type="Gene3D" id="3.10.20.600">
    <property type="match status" value="1"/>
</dbReference>
<dbReference type="STRING" id="525919.Apre_0934"/>
<keyword evidence="1" id="KW-1133">Transmembrane helix</keyword>
<dbReference type="InterPro" id="IPR051675">
    <property type="entry name" value="Endo/Exo/Phosphatase_dom_1"/>
</dbReference>
<dbReference type="InterPro" id="IPR010994">
    <property type="entry name" value="RuvA_2-like"/>
</dbReference>
<proteinExistence type="predicted"/>
<reference evidence="3 4" key="1">
    <citation type="journal article" date="2009" name="Stand. Genomic Sci.">
        <title>Complete genome sequence of Anaerococcus prevotii type strain (PC1).</title>
        <authorList>
            <person name="Labutti K."/>
            <person name="Pukall R."/>
            <person name="Steenblock K."/>
            <person name="Glavina Del Rio T."/>
            <person name="Tice H."/>
            <person name="Copeland A."/>
            <person name="Cheng J.F."/>
            <person name="Lucas S."/>
            <person name="Chen F."/>
            <person name="Nolan M."/>
            <person name="Bruce D."/>
            <person name="Goodwin L."/>
            <person name="Pitluck S."/>
            <person name="Ivanova N."/>
            <person name="Mavromatis K."/>
            <person name="Ovchinnikova G."/>
            <person name="Pati A."/>
            <person name="Chen A."/>
            <person name="Palaniappan K."/>
            <person name="Land M."/>
            <person name="Hauser L."/>
            <person name="Chang Y.J."/>
            <person name="Jeffries C.D."/>
            <person name="Chain P."/>
            <person name="Saunders E."/>
            <person name="Brettin T."/>
            <person name="Detter J.C."/>
            <person name="Han C."/>
            <person name="Goker M."/>
            <person name="Bristow J."/>
            <person name="Eisen J.A."/>
            <person name="Markowitz V."/>
            <person name="Hugenholtz P."/>
            <person name="Kyrpides N.C."/>
            <person name="Klenk H.P."/>
            <person name="Lapidus A."/>
        </authorList>
    </citation>
    <scope>NUCLEOTIDE SEQUENCE [LARGE SCALE GENOMIC DNA]</scope>
    <source>
        <strain evidence="4">ATCC 9321 / DSM 20548 / JCM 6508 / NCTC 11806 / PC1</strain>
    </source>
</reference>
<dbReference type="SUPFAM" id="SSF47781">
    <property type="entry name" value="RuvA domain 2-like"/>
    <property type="match status" value="1"/>
</dbReference>
<dbReference type="InterPro" id="IPR019554">
    <property type="entry name" value="Soluble_ligand-bd"/>
</dbReference>
<keyword evidence="4" id="KW-1185">Reference proteome</keyword>
<dbReference type="AlphaFoldDB" id="C7RHK1"/>
<protein>
    <submittedName>
        <fullName evidence="3">Competence protein ComEA helix-hairpin-helix repeat protein</fullName>
    </submittedName>
</protein>
<evidence type="ECO:0000259" key="2">
    <source>
        <dbReference type="SMART" id="SM00278"/>
    </source>
</evidence>
<dbReference type="GO" id="GO:0003677">
    <property type="term" value="F:DNA binding"/>
    <property type="evidence" value="ECO:0007669"/>
    <property type="project" value="InterPro"/>
</dbReference>
<keyword evidence="1" id="KW-0812">Transmembrane</keyword>
<dbReference type="GO" id="GO:0015628">
    <property type="term" value="P:protein secretion by the type II secretion system"/>
    <property type="evidence" value="ECO:0007669"/>
    <property type="project" value="TreeGrafter"/>
</dbReference>
<dbReference type="HOGENOM" id="CLU_052011_1_2_9"/>
<dbReference type="PANTHER" id="PTHR21180:SF32">
    <property type="entry name" value="ENDONUCLEASE_EXONUCLEASE_PHOSPHATASE FAMILY DOMAIN-CONTAINING PROTEIN 1"/>
    <property type="match status" value="1"/>
</dbReference>
<feature type="domain" description="Helix-hairpin-helix DNA-binding motif class 1" evidence="2">
    <location>
        <begin position="160"/>
        <end position="179"/>
    </location>
</feature>
<feature type="transmembrane region" description="Helical" evidence="1">
    <location>
        <begin position="9"/>
        <end position="26"/>
    </location>
</feature>
<dbReference type="KEGG" id="apr:Apre_0934"/>
<dbReference type="OrthoDB" id="9790239at2"/>
<dbReference type="GO" id="GO:0006281">
    <property type="term" value="P:DNA repair"/>
    <property type="evidence" value="ECO:0007669"/>
    <property type="project" value="InterPro"/>
</dbReference>
<evidence type="ECO:0000256" key="1">
    <source>
        <dbReference type="SAM" id="Phobius"/>
    </source>
</evidence>
<accession>C7RHK1</accession>
<dbReference type="NCBIfam" id="TIGR00426">
    <property type="entry name" value="competence protein ComEA helix-hairpin-helix repeat region"/>
    <property type="match status" value="1"/>
</dbReference>
<organism evidence="3 4">
    <name type="scientific">Anaerococcus prevotii (strain ATCC 9321 / DSM 20548 / JCM 6508 / NCTC 11806 / PC1)</name>
    <name type="common">Peptostreptococcus prevotii</name>
    <name type="synonym">Peptococcus prevotii</name>
    <dbReference type="NCBI Taxonomy" id="525919"/>
    <lineage>
        <taxon>Bacteria</taxon>
        <taxon>Bacillati</taxon>
        <taxon>Bacillota</taxon>
        <taxon>Tissierellia</taxon>
        <taxon>Tissierellales</taxon>
        <taxon>Peptoniphilaceae</taxon>
        <taxon>Anaerococcus</taxon>
    </lineage>
</organism>
<dbReference type="SUPFAM" id="SSF142984">
    <property type="entry name" value="Nqo1 middle domain-like"/>
    <property type="match status" value="1"/>
</dbReference>
<dbReference type="GO" id="GO:0015627">
    <property type="term" value="C:type II protein secretion system complex"/>
    <property type="evidence" value="ECO:0007669"/>
    <property type="project" value="TreeGrafter"/>
</dbReference>
<dbReference type="Proteomes" id="UP000002294">
    <property type="component" value="Chromosome"/>
</dbReference>
<keyword evidence="1" id="KW-0472">Membrane</keyword>
<dbReference type="eggNOG" id="COG1596">
    <property type="taxonomic scope" value="Bacteria"/>
</dbReference>
<dbReference type="Pfam" id="PF10531">
    <property type="entry name" value="SLBB"/>
    <property type="match status" value="1"/>
</dbReference>
<dbReference type="RefSeq" id="WP_015777865.1">
    <property type="nucleotide sequence ID" value="NC_013171.1"/>
</dbReference>
<gene>
    <name evidence="3" type="ordered locus">Apre_0934</name>
</gene>
<dbReference type="InterPro" id="IPR004509">
    <property type="entry name" value="Competence_ComEA_HhH"/>
</dbReference>
<sequence>MSDDKKDKIIYGLIIAVFILIANFAYSNNIGGFFDKSDKISLVDEDNLTDEDNIIDSKKDETINDTTKKVYISGEINKPGVYQIKDGDRLEDLIEEAGGLTDKASEKTLNLAQRLDDQMKIYIPNINEENSLENIDPNQAANISVSSKSELININTASKEELMTLPNIGDKRAEAIIEYRSANKFENIEDIKNVTGIGDKFYEALKDLITI</sequence>